<protein>
    <recommendedName>
        <fullName evidence="6">G-protein coupled receptors family 1 profile domain-containing protein</fullName>
    </recommendedName>
</protein>
<dbReference type="InterPro" id="IPR017452">
    <property type="entry name" value="GPCR_Rhodpsn_7TM"/>
</dbReference>
<dbReference type="GO" id="GO:0007189">
    <property type="term" value="P:adenylate cyclase-activating G protein-coupled receptor signaling pathway"/>
    <property type="evidence" value="ECO:0007669"/>
    <property type="project" value="TreeGrafter"/>
</dbReference>
<keyword evidence="3 5" id="KW-1133">Transmembrane helix</keyword>
<name>A0A8S3Q540_MYTED</name>
<dbReference type="EMBL" id="CAJPWZ010000307">
    <property type="protein sequence ID" value="CAG2189904.1"/>
    <property type="molecule type" value="Genomic_DNA"/>
</dbReference>
<keyword evidence="2 5" id="KW-0812">Transmembrane</keyword>
<evidence type="ECO:0000256" key="4">
    <source>
        <dbReference type="ARBA" id="ARBA00023136"/>
    </source>
</evidence>
<dbReference type="PANTHER" id="PTHR23112">
    <property type="entry name" value="G PROTEIN-COUPLED RECEPTOR 157-RELATED"/>
    <property type="match status" value="1"/>
</dbReference>
<evidence type="ECO:0000256" key="1">
    <source>
        <dbReference type="ARBA" id="ARBA00004141"/>
    </source>
</evidence>
<dbReference type="PROSITE" id="PS50262">
    <property type="entry name" value="G_PROTEIN_RECEP_F1_2"/>
    <property type="match status" value="1"/>
</dbReference>
<dbReference type="Gene3D" id="1.20.1070.10">
    <property type="entry name" value="Rhodopsin 7-helix transmembrane proteins"/>
    <property type="match status" value="1"/>
</dbReference>
<comment type="caution">
    <text evidence="7">The sequence shown here is derived from an EMBL/GenBank/DDBJ whole genome shotgun (WGS) entry which is preliminary data.</text>
</comment>
<sequence length="292" mass="33024">MSYVSTTNNGNVTILYRQEVRLVDGYDLPVYGISDETFYIVHIPAIACICISFICAVAVIGYSFYHQKCSTFFQWTKSERFVVYMALCDALFNISHFCDHTHIVVTKSFPMPKSLCAFYGFILAEFVTAQNLMVNIVAINVFVLIYFRKQIDFGRWDYRLLVYVFGVPAVGATIAATLGKFGPSGAFCYIDAVKGQMTYIFFTTVPLLLILVSNTVMYVVSWFRIYTETREIKSSLGKSSRAIRASHKAAKTMSLFVTAFFVQWWALAVYGLLQLIGSVPAIMFGGLIYEHR</sequence>
<evidence type="ECO:0000313" key="7">
    <source>
        <dbReference type="EMBL" id="CAG2189904.1"/>
    </source>
</evidence>
<accession>A0A8S3Q540</accession>
<comment type="subcellular location">
    <subcellularLocation>
        <location evidence="1">Membrane</location>
        <topology evidence="1">Multi-pass membrane protein</topology>
    </subcellularLocation>
</comment>
<evidence type="ECO:0000313" key="8">
    <source>
        <dbReference type="Proteomes" id="UP000683360"/>
    </source>
</evidence>
<feature type="transmembrane region" description="Helical" evidence="5">
    <location>
        <begin position="81"/>
        <end position="97"/>
    </location>
</feature>
<feature type="transmembrane region" description="Helical" evidence="5">
    <location>
        <begin position="117"/>
        <end position="148"/>
    </location>
</feature>
<feature type="transmembrane region" description="Helical" evidence="5">
    <location>
        <begin position="38"/>
        <end position="60"/>
    </location>
</feature>
<reference evidence="7" key="1">
    <citation type="submission" date="2021-03" db="EMBL/GenBank/DDBJ databases">
        <authorList>
            <person name="Bekaert M."/>
        </authorList>
    </citation>
    <scope>NUCLEOTIDE SEQUENCE</scope>
</reference>
<gene>
    <name evidence="7" type="ORF">MEDL_5241</name>
</gene>
<feature type="transmembrane region" description="Helical" evidence="5">
    <location>
        <begin position="248"/>
        <end position="266"/>
    </location>
</feature>
<dbReference type="SUPFAM" id="SSF81321">
    <property type="entry name" value="Family A G protein-coupled receptor-like"/>
    <property type="match status" value="1"/>
</dbReference>
<proteinExistence type="predicted"/>
<evidence type="ECO:0000256" key="2">
    <source>
        <dbReference type="ARBA" id="ARBA00022692"/>
    </source>
</evidence>
<evidence type="ECO:0000256" key="3">
    <source>
        <dbReference type="ARBA" id="ARBA00022989"/>
    </source>
</evidence>
<evidence type="ECO:0000256" key="5">
    <source>
        <dbReference type="SAM" id="Phobius"/>
    </source>
</evidence>
<feature type="domain" description="G-protein coupled receptors family 1 profile" evidence="6">
    <location>
        <begin position="55"/>
        <end position="292"/>
    </location>
</feature>
<organism evidence="7 8">
    <name type="scientific">Mytilus edulis</name>
    <name type="common">Blue mussel</name>
    <dbReference type="NCBI Taxonomy" id="6550"/>
    <lineage>
        <taxon>Eukaryota</taxon>
        <taxon>Metazoa</taxon>
        <taxon>Spiralia</taxon>
        <taxon>Lophotrochozoa</taxon>
        <taxon>Mollusca</taxon>
        <taxon>Bivalvia</taxon>
        <taxon>Autobranchia</taxon>
        <taxon>Pteriomorphia</taxon>
        <taxon>Mytilida</taxon>
        <taxon>Mytiloidea</taxon>
        <taxon>Mytilidae</taxon>
        <taxon>Mytilinae</taxon>
        <taxon>Mytilus</taxon>
    </lineage>
</organism>
<feature type="transmembrane region" description="Helical" evidence="5">
    <location>
        <begin position="199"/>
        <end position="227"/>
    </location>
</feature>
<dbReference type="GO" id="GO:0005886">
    <property type="term" value="C:plasma membrane"/>
    <property type="evidence" value="ECO:0007669"/>
    <property type="project" value="TreeGrafter"/>
</dbReference>
<keyword evidence="4 5" id="KW-0472">Membrane</keyword>
<dbReference type="GO" id="GO:0004930">
    <property type="term" value="F:G protein-coupled receptor activity"/>
    <property type="evidence" value="ECO:0007669"/>
    <property type="project" value="TreeGrafter"/>
</dbReference>
<dbReference type="CDD" id="cd00637">
    <property type="entry name" value="7tm_classA_rhodopsin-like"/>
    <property type="match status" value="1"/>
</dbReference>
<dbReference type="Proteomes" id="UP000683360">
    <property type="component" value="Unassembled WGS sequence"/>
</dbReference>
<keyword evidence="8" id="KW-1185">Reference proteome</keyword>
<dbReference type="PANTHER" id="PTHR23112:SF0">
    <property type="entry name" value="TRANSMEMBRANE PROTEIN 116"/>
    <property type="match status" value="1"/>
</dbReference>
<dbReference type="AlphaFoldDB" id="A0A8S3Q540"/>
<evidence type="ECO:0000259" key="6">
    <source>
        <dbReference type="PROSITE" id="PS50262"/>
    </source>
</evidence>
<feature type="transmembrane region" description="Helical" evidence="5">
    <location>
        <begin position="160"/>
        <end position="179"/>
    </location>
</feature>
<dbReference type="OrthoDB" id="6115658at2759"/>